<name>A0A644TCY7_9ZZZZ</name>
<dbReference type="AlphaFoldDB" id="A0A644TCY7"/>
<keyword evidence="1" id="KW-0472">Membrane</keyword>
<keyword evidence="1" id="KW-1133">Transmembrane helix</keyword>
<proteinExistence type="predicted"/>
<keyword evidence="1" id="KW-0812">Transmembrane</keyword>
<accession>A0A644TCY7</accession>
<evidence type="ECO:0000256" key="1">
    <source>
        <dbReference type="SAM" id="Phobius"/>
    </source>
</evidence>
<reference evidence="2" key="1">
    <citation type="submission" date="2019-08" db="EMBL/GenBank/DDBJ databases">
        <authorList>
            <person name="Kucharzyk K."/>
            <person name="Murdoch R.W."/>
            <person name="Higgins S."/>
            <person name="Loffler F."/>
        </authorList>
    </citation>
    <scope>NUCLEOTIDE SEQUENCE</scope>
</reference>
<protein>
    <submittedName>
        <fullName evidence="2">Uncharacterized protein</fullName>
    </submittedName>
</protein>
<evidence type="ECO:0000313" key="2">
    <source>
        <dbReference type="EMBL" id="MPL64773.1"/>
    </source>
</evidence>
<comment type="caution">
    <text evidence="2">The sequence shown here is derived from an EMBL/GenBank/DDBJ whole genome shotgun (WGS) entry which is preliminary data.</text>
</comment>
<dbReference type="EMBL" id="VSSQ01000026">
    <property type="protein sequence ID" value="MPL64773.1"/>
    <property type="molecule type" value="Genomic_DNA"/>
</dbReference>
<feature type="transmembrane region" description="Helical" evidence="1">
    <location>
        <begin position="84"/>
        <end position="113"/>
    </location>
</feature>
<organism evidence="2">
    <name type="scientific">bioreactor metagenome</name>
    <dbReference type="NCBI Taxonomy" id="1076179"/>
    <lineage>
        <taxon>unclassified sequences</taxon>
        <taxon>metagenomes</taxon>
        <taxon>ecological metagenomes</taxon>
    </lineage>
</organism>
<gene>
    <name evidence="2" type="ORF">SDC9_10434</name>
</gene>
<sequence>MSTKLWMSIFAFFFIGQAISLIVEGTYIGTAEVDLLNSLTGYSIMEVSGGGGLDIPKIAGGFFLHGLPKMLMWDYSFFEGSWSIFRFALMFVVSGGVVIGLAMLFIGVVSNIVGSVMKIF</sequence>